<dbReference type="PANTHER" id="PTHR31102">
    <property type="match status" value="1"/>
</dbReference>
<sequence>MDHDDKDSNNHDKNGSMYPSQTRWGDQRHVPFSRYCASSVFTTPLRVGSPLESNVVPSSTGSGRDSPPMEVLPDECNEEKNAMTMCSELCDTSVQQNIARSCSPIYFSNNQLKSETRSGYQSELLVFPLPSGKGLPVLEEVTALPEETETKRALAEAGATREGLVKKTGGHPLLEDQLGAFSNVPTEDTKDAEFNKIATEAFNGLSSDNRRFELLQLFWNMYFQPFERNRSYTGDTWDEFKRIGHSDTCCGFEFDRERFSMHVTVMRRKYRFFPFSFLLRAIFLVLFWTIMYSYTAKPFLPGGLYFDTIATVLFSGLVGCFIARFLPVPSLVFIIAAGFLYGNIPRTAYLTSGITMPMRNFINTLSVAVGVIRSGLSINLNSLRKRLIPYLAFGVLPLFSEALVHGFLCKVAYNYPNYIWAMMQGFLVSAVAPSVAGPFLIDLQEKGCNIQDGPGMLMLTSVSIEAPLCVFIVQLIISLEFKTTSTLFAILLVPLQLVVAVIGGVLLGGMMFFFFCYVLSMEAEKIPLGNGCYKRMTLRHATHVRYVALLFFLLLGMAIVSVSRILSCTGGGIFMLLVMTCTFNILCLRGGNREYGALRGELVQSFATVWDYAVMPALFAFTGADVELYEVFDPKYLGPTIGIIFAGIMARFVFSVLTPIITRMGFSWRELILCGFGYLGKGSLQGPLSTVALTCAYAHLDAAKSLEEIAEAKEQVAYSRLIRNAAVLSTLIASSICSIFLWNFAERLLKPKV</sequence>
<feature type="transmembrane region" description="Helical" evidence="2">
    <location>
        <begin position="387"/>
        <end position="413"/>
    </location>
</feature>
<dbReference type="AlphaFoldDB" id="A0A3R7NWD7"/>
<dbReference type="PANTHER" id="PTHR31102:SF1">
    <property type="entry name" value="CATION_H+ EXCHANGER DOMAIN-CONTAINING PROTEIN"/>
    <property type="match status" value="1"/>
</dbReference>
<dbReference type="GO" id="GO:0098662">
    <property type="term" value="P:inorganic cation transmembrane transport"/>
    <property type="evidence" value="ECO:0007669"/>
    <property type="project" value="TreeGrafter"/>
</dbReference>
<keyword evidence="2" id="KW-0812">Transmembrane</keyword>
<protein>
    <submittedName>
        <fullName evidence="3">Mitochondrial sodium/hydrogen exchanger NHA2</fullName>
    </submittedName>
</protein>
<feature type="transmembrane region" description="Helical" evidence="2">
    <location>
        <begin position="544"/>
        <end position="566"/>
    </location>
</feature>
<feature type="compositionally biased region" description="Basic and acidic residues" evidence="1">
    <location>
        <begin position="1"/>
        <end position="14"/>
    </location>
</feature>
<feature type="transmembrane region" description="Helical" evidence="2">
    <location>
        <begin position="641"/>
        <end position="661"/>
    </location>
</feature>
<dbReference type="Proteomes" id="UP000283634">
    <property type="component" value="Unassembled WGS sequence"/>
</dbReference>
<feature type="transmembrane region" description="Helical" evidence="2">
    <location>
        <begin position="455"/>
        <end position="477"/>
    </location>
</feature>
<keyword evidence="2" id="KW-0472">Membrane</keyword>
<feature type="region of interest" description="Disordered" evidence="1">
    <location>
        <begin position="47"/>
        <end position="70"/>
    </location>
</feature>
<dbReference type="GeneID" id="40326533"/>
<feature type="transmembrane region" description="Helical" evidence="2">
    <location>
        <begin position="497"/>
        <end position="519"/>
    </location>
</feature>
<organism evidence="3 4">
    <name type="scientific">Trypanosoma rangeli</name>
    <dbReference type="NCBI Taxonomy" id="5698"/>
    <lineage>
        <taxon>Eukaryota</taxon>
        <taxon>Discoba</taxon>
        <taxon>Euglenozoa</taxon>
        <taxon>Kinetoplastea</taxon>
        <taxon>Metakinetoplastina</taxon>
        <taxon>Trypanosomatida</taxon>
        <taxon>Trypanosomatidae</taxon>
        <taxon>Trypanosoma</taxon>
        <taxon>Herpetosoma</taxon>
    </lineage>
</organism>
<feature type="compositionally biased region" description="Polar residues" evidence="1">
    <location>
        <begin position="51"/>
        <end position="63"/>
    </location>
</feature>
<name>A0A3R7NWD7_TRYRA</name>
<evidence type="ECO:0000256" key="2">
    <source>
        <dbReference type="SAM" id="Phobius"/>
    </source>
</evidence>
<proteinExistence type="predicted"/>
<keyword evidence="4" id="KW-1185">Reference proteome</keyword>
<dbReference type="VEuPathDB" id="TriTrypDB:TRSC58_01658"/>
<feature type="transmembrane region" description="Helical" evidence="2">
    <location>
        <begin position="725"/>
        <end position="745"/>
    </location>
</feature>
<evidence type="ECO:0000313" key="3">
    <source>
        <dbReference type="EMBL" id="RNF08757.1"/>
    </source>
</evidence>
<dbReference type="EMBL" id="MKGL01000060">
    <property type="protein sequence ID" value="RNF08757.1"/>
    <property type="molecule type" value="Genomic_DNA"/>
</dbReference>
<comment type="caution">
    <text evidence="3">The sequence shown here is derived from an EMBL/GenBank/DDBJ whole genome shotgun (WGS) entry which is preliminary data.</text>
</comment>
<evidence type="ECO:0000256" key="1">
    <source>
        <dbReference type="SAM" id="MobiDB-lite"/>
    </source>
</evidence>
<feature type="transmembrane region" description="Helical" evidence="2">
    <location>
        <begin position="304"/>
        <end position="323"/>
    </location>
</feature>
<dbReference type="OMA" id="GWRSQPH"/>
<feature type="transmembrane region" description="Helical" evidence="2">
    <location>
        <begin position="419"/>
        <end position="443"/>
    </location>
</feature>
<reference evidence="3 4" key="1">
    <citation type="journal article" date="2018" name="BMC Genomics">
        <title>Genomic comparison of Trypanosoma conorhini and Trypanosoma rangeli to Trypanosoma cruzi strains of high and low virulence.</title>
        <authorList>
            <person name="Bradwell K.R."/>
            <person name="Koparde V.N."/>
            <person name="Matveyev A.V."/>
            <person name="Serrano M.G."/>
            <person name="Alves J.M."/>
            <person name="Parikh H."/>
            <person name="Huang B."/>
            <person name="Lee V."/>
            <person name="Espinosa-Alvarez O."/>
            <person name="Ortiz P.A."/>
            <person name="Costa-Martins A.G."/>
            <person name="Teixeira M.M."/>
            <person name="Buck G.A."/>
        </authorList>
    </citation>
    <scope>NUCLEOTIDE SEQUENCE [LARGE SCALE GENOMIC DNA]</scope>
    <source>
        <strain evidence="3 4">AM80</strain>
    </source>
</reference>
<dbReference type="InterPro" id="IPR051843">
    <property type="entry name" value="CPA1_transporter"/>
</dbReference>
<keyword evidence="2" id="KW-1133">Transmembrane helix</keyword>
<evidence type="ECO:0000313" key="4">
    <source>
        <dbReference type="Proteomes" id="UP000283634"/>
    </source>
</evidence>
<feature type="transmembrane region" description="Helical" evidence="2">
    <location>
        <begin position="602"/>
        <end position="621"/>
    </location>
</feature>
<feature type="transmembrane region" description="Helical" evidence="2">
    <location>
        <begin position="330"/>
        <end position="349"/>
    </location>
</feature>
<dbReference type="OrthoDB" id="423807at2759"/>
<dbReference type="RefSeq" id="XP_029240590.1">
    <property type="nucleotide sequence ID" value="XM_029379599.1"/>
</dbReference>
<feature type="transmembrane region" description="Helical" evidence="2">
    <location>
        <begin position="272"/>
        <end position="292"/>
    </location>
</feature>
<gene>
    <name evidence="3" type="ORF">TraAM80_02600</name>
</gene>
<feature type="transmembrane region" description="Helical" evidence="2">
    <location>
        <begin position="572"/>
        <end position="590"/>
    </location>
</feature>
<feature type="region of interest" description="Disordered" evidence="1">
    <location>
        <begin position="1"/>
        <end position="25"/>
    </location>
</feature>
<accession>A0A3R7NWD7</accession>
<feature type="transmembrane region" description="Helical" evidence="2">
    <location>
        <begin position="361"/>
        <end position="380"/>
    </location>
</feature>